<comment type="subcellular location">
    <subcellularLocation>
        <location evidence="1">Cell membrane</location>
        <topology evidence="1">Multi-pass membrane protein</topology>
    </subcellularLocation>
</comment>
<accession>A0A0D2DR75</accession>
<keyword evidence="6 9" id="KW-1133">Transmembrane helix</keyword>
<feature type="region of interest" description="Disordered" evidence="8">
    <location>
        <begin position="58"/>
        <end position="101"/>
    </location>
</feature>
<name>A0A0D2DR75_9EURO</name>
<feature type="compositionally biased region" description="Basic residues" evidence="8">
    <location>
        <begin position="26"/>
        <end position="38"/>
    </location>
</feature>
<dbReference type="GO" id="GO:0005886">
    <property type="term" value="C:plasma membrane"/>
    <property type="evidence" value="ECO:0007669"/>
    <property type="project" value="UniProtKB-SubCell"/>
</dbReference>
<dbReference type="Pfam" id="PF01544">
    <property type="entry name" value="CorA"/>
    <property type="match status" value="1"/>
</dbReference>
<dbReference type="Gene3D" id="1.20.58.340">
    <property type="entry name" value="Magnesium transport protein CorA, transmembrane region"/>
    <property type="match status" value="2"/>
</dbReference>
<comment type="similarity">
    <text evidence="2">Belongs to the CorA metal ion transporter (MIT) (TC 1.A.35) family.</text>
</comment>
<dbReference type="STRING" id="5601.A0A0D2DR75"/>
<protein>
    <recommendedName>
        <fullName evidence="12">Magnesium and cobalt transporter CorA</fullName>
    </recommendedName>
</protein>
<dbReference type="Gene3D" id="3.30.460.20">
    <property type="entry name" value="CorA soluble domain-like"/>
    <property type="match status" value="1"/>
</dbReference>
<evidence type="ECO:0000256" key="9">
    <source>
        <dbReference type="SAM" id="Phobius"/>
    </source>
</evidence>
<dbReference type="GO" id="GO:0015095">
    <property type="term" value="F:magnesium ion transmembrane transporter activity"/>
    <property type="evidence" value="ECO:0007669"/>
    <property type="project" value="TreeGrafter"/>
</dbReference>
<proteinExistence type="inferred from homology"/>
<keyword evidence="3" id="KW-0813">Transport</keyword>
<feature type="transmembrane region" description="Helical" evidence="9">
    <location>
        <begin position="636"/>
        <end position="654"/>
    </location>
</feature>
<evidence type="ECO:0000256" key="2">
    <source>
        <dbReference type="ARBA" id="ARBA00009765"/>
    </source>
</evidence>
<feature type="region of interest" description="Disordered" evidence="8">
    <location>
        <begin position="1"/>
        <end position="38"/>
    </location>
</feature>
<reference evidence="10 11" key="1">
    <citation type="submission" date="2015-01" db="EMBL/GenBank/DDBJ databases">
        <title>The Genome Sequence of Capronia semiimmersa CBS27337.</title>
        <authorList>
            <consortium name="The Broad Institute Genomics Platform"/>
            <person name="Cuomo C."/>
            <person name="de Hoog S."/>
            <person name="Gorbushina A."/>
            <person name="Stielow B."/>
            <person name="Teixiera M."/>
            <person name="Abouelleil A."/>
            <person name="Chapman S.B."/>
            <person name="Priest M."/>
            <person name="Young S.K."/>
            <person name="Wortman J."/>
            <person name="Nusbaum C."/>
            <person name="Birren B."/>
        </authorList>
    </citation>
    <scope>NUCLEOTIDE SEQUENCE [LARGE SCALE GENOMIC DNA]</scope>
    <source>
        <strain evidence="10 11">CBS 27337</strain>
    </source>
</reference>
<evidence type="ECO:0000256" key="6">
    <source>
        <dbReference type="ARBA" id="ARBA00022989"/>
    </source>
</evidence>
<dbReference type="Proteomes" id="UP000054266">
    <property type="component" value="Unassembled WGS sequence"/>
</dbReference>
<feature type="region of interest" description="Disordered" evidence="8">
    <location>
        <begin position="500"/>
        <end position="524"/>
    </location>
</feature>
<dbReference type="SUPFAM" id="SSF143865">
    <property type="entry name" value="CorA soluble domain-like"/>
    <property type="match status" value="1"/>
</dbReference>
<evidence type="ECO:0000313" key="10">
    <source>
        <dbReference type="EMBL" id="KIW64712.1"/>
    </source>
</evidence>
<keyword evidence="11" id="KW-1185">Reference proteome</keyword>
<dbReference type="InterPro" id="IPR045861">
    <property type="entry name" value="CorA_cytoplasmic_dom"/>
</dbReference>
<dbReference type="HOGENOM" id="CLU_015119_2_0_1"/>
<dbReference type="InterPro" id="IPR045863">
    <property type="entry name" value="CorA_TM1_TM2"/>
</dbReference>
<keyword evidence="4" id="KW-1003">Cell membrane</keyword>
<feature type="region of interest" description="Disordered" evidence="8">
    <location>
        <begin position="114"/>
        <end position="134"/>
    </location>
</feature>
<sequence>MTHGSHVLSSSKRASLDSDDTSQRGLARHSREHGHRPHLHDLEAQKHVAESLHPHVRIQDNPDHHQNAEDEHTQTHSPRDLHRTETVLSKSSVKSLRRRGRSDTANVIYGSAEMGRSTGWTPGQEPGIDTSDPAPPYSQGNAIGGDLAHLEKLNQRCEITVVDFSNEAVSTTDLDNDNIEDFLQQGPPDWSDVRWINVNGLSWDVIRVLGNHKRLHRLAIEDLIHTKNRTKVDWYSDHTYMVLPLQKLINLEENESDCSSGEEDKDDGDSSVAESEYRTRIITERQRRKRENKRRKGAILSLIEDLRKPMKKKKRKRPSGSADVVDGLQPSNSFKNTKVGVPWAPRNIRTMQRYHAGPNQDRIDYMERHAVLSPKGIGVSMEQVSIFLCTDNTVISFFEYSAHDVQTPIIRRLQSPGTILRQCSDASMLCQAILDAIIDLAIPVTTAYQDAIGDLELDVLTDPDIHQSNVLYILTSEIAILRNAIAPVVQLIGALKDHKSNAQPAPATHSRIASPAAADQQDPLSKATSYEMKNPNLRKQITPPPIISGIEISPLTVTYLGDVEDHALLIQDSYDQMRRNADNLVDLIFNTVSAYQNESMKQLTIVTCFFLPLTFLTGYFGQNFERFDGVQHHSDAFFWVIAVPVSVVVFLLLMRDVMTRWLVKWANKALIKRGRRRRLQSDGR</sequence>
<feature type="compositionally biased region" description="Acidic residues" evidence="8">
    <location>
        <begin position="254"/>
        <end position="269"/>
    </location>
</feature>
<dbReference type="PANTHER" id="PTHR46494:SF1">
    <property type="entry name" value="CORA FAMILY METAL ION TRANSPORTER (EUROFUNG)"/>
    <property type="match status" value="1"/>
</dbReference>
<feature type="compositionally biased region" description="Basic residues" evidence="8">
    <location>
        <begin position="309"/>
        <end position="318"/>
    </location>
</feature>
<dbReference type="GO" id="GO:0050897">
    <property type="term" value="F:cobalt ion binding"/>
    <property type="evidence" value="ECO:0007669"/>
    <property type="project" value="TreeGrafter"/>
</dbReference>
<keyword evidence="5 9" id="KW-0812">Transmembrane</keyword>
<evidence type="ECO:0000256" key="3">
    <source>
        <dbReference type="ARBA" id="ARBA00022448"/>
    </source>
</evidence>
<evidence type="ECO:0000256" key="7">
    <source>
        <dbReference type="ARBA" id="ARBA00023136"/>
    </source>
</evidence>
<feature type="region of interest" description="Disordered" evidence="8">
    <location>
        <begin position="254"/>
        <end position="280"/>
    </location>
</feature>
<organism evidence="10 11">
    <name type="scientific">Phialophora macrospora</name>
    <dbReference type="NCBI Taxonomy" id="1851006"/>
    <lineage>
        <taxon>Eukaryota</taxon>
        <taxon>Fungi</taxon>
        <taxon>Dikarya</taxon>
        <taxon>Ascomycota</taxon>
        <taxon>Pezizomycotina</taxon>
        <taxon>Eurotiomycetes</taxon>
        <taxon>Chaetothyriomycetidae</taxon>
        <taxon>Chaetothyriales</taxon>
        <taxon>Herpotrichiellaceae</taxon>
        <taxon>Phialophora</taxon>
    </lineage>
</organism>
<dbReference type="PANTHER" id="PTHR46494">
    <property type="entry name" value="CORA FAMILY METAL ION TRANSPORTER (EUROFUNG)"/>
    <property type="match status" value="1"/>
</dbReference>
<dbReference type="EMBL" id="KN846961">
    <property type="protein sequence ID" value="KIW64712.1"/>
    <property type="molecule type" value="Genomic_DNA"/>
</dbReference>
<dbReference type="GO" id="GO:0015087">
    <property type="term" value="F:cobalt ion transmembrane transporter activity"/>
    <property type="evidence" value="ECO:0007669"/>
    <property type="project" value="TreeGrafter"/>
</dbReference>
<evidence type="ECO:0000313" key="11">
    <source>
        <dbReference type="Proteomes" id="UP000054266"/>
    </source>
</evidence>
<evidence type="ECO:0008006" key="12">
    <source>
        <dbReference type="Google" id="ProtNLM"/>
    </source>
</evidence>
<evidence type="ECO:0000256" key="1">
    <source>
        <dbReference type="ARBA" id="ARBA00004651"/>
    </source>
</evidence>
<feature type="region of interest" description="Disordered" evidence="8">
    <location>
        <begin position="309"/>
        <end position="331"/>
    </location>
</feature>
<dbReference type="GO" id="GO:0000287">
    <property type="term" value="F:magnesium ion binding"/>
    <property type="evidence" value="ECO:0007669"/>
    <property type="project" value="TreeGrafter"/>
</dbReference>
<dbReference type="SUPFAM" id="SSF144083">
    <property type="entry name" value="Magnesium transport protein CorA, transmembrane region"/>
    <property type="match status" value="1"/>
</dbReference>
<gene>
    <name evidence="10" type="ORF">PV04_09627</name>
</gene>
<keyword evidence="7 9" id="KW-0472">Membrane</keyword>
<evidence type="ECO:0000256" key="4">
    <source>
        <dbReference type="ARBA" id="ARBA00022475"/>
    </source>
</evidence>
<evidence type="ECO:0000256" key="5">
    <source>
        <dbReference type="ARBA" id="ARBA00022692"/>
    </source>
</evidence>
<dbReference type="AlphaFoldDB" id="A0A0D2DR75"/>
<evidence type="ECO:0000256" key="8">
    <source>
        <dbReference type="SAM" id="MobiDB-lite"/>
    </source>
</evidence>
<dbReference type="InterPro" id="IPR002523">
    <property type="entry name" value="MgTranspt_CorA/ZnTranspt_ZntB"/>
</dbReference>
<feature type="compositionally biased region" description="Basic and acidic residues" evidence="8">
    <location>
        <begin position="58"/>
        <end position="85"/>
    </location>
</feature>